<dbReference type="Gene3D" id="3.90.230.10">
    <property type="entry name" value="Creatinase/methionine aminopeptidase superfamily"/>
    <property type="match status" value="1"/>
</dbReference>
<dbReference type="InterPro" id="IPR036005">
    <property type="entry name" value="Creatinase/aminopeptidase-like"/>
</dbReference>
<gene>
    <name evidence="7" type="ORF">GCM10017635_32830</name>
</gene>
<dbReference type="InterPro" id="IPR050422">
    <property type="entry name" value="X-Pro_aminopeptidase_P"/>
</dbReference>
<evidence type="ECO:0000256" key="3">
    <source>
        <dbReference type="ARBA" id="ARBA00022801"/>
    </source>
</evidence>
<dbReference type="InterPro" id="IPR000587">
    <property type="entry name" value="Creatinase_N"/>
</dbReference>
<keyword evidence="2" id="KW-0479">Metal-binding</keyword>
<evidence type="ECO:0000256" key="1">
    <source>
        <dbReference type="ARBA" id="ARBA00008766"/>
    </source>
</evidence>
<keyword evidence="7" id="KW-0645">Protease</keyword>
<dbReference type="InterPro" id="IPR000994">
    <property type="entry name" value="Pept_M24"/>
</dbReference>
<organism evidence="7 8">
    <name type="scientific">Paracoccus kondratievae</name>
    <dbReference type="NCBI Taxonomy" id="135740"/>
    <lineage>
        <taxon>Bacteria</taxon>
        <taxon>Pseudomonadati</taxon>
        <taxon>Pseudomonadota</taxon>
        <taxon>Alphaproteobacteria</taxon>
        <taxon>Rhodobacterales</taxon>
        <taxon>Paracoccaceae</taxon>
        <taxon>Paracoccus</taxon>
    </lineage>
</organism>
<dbReference type="PANTHER" id="PTHR43763:SF6">
    <property type="entry name" value="XAA-PRO AMINOPEPTIDASE 1"/>
    <property type="match status" value="1"/>
</dbReference>
<dbReference type="Pfam" id="PF16189">
    <property type="entry name" value="Creatinase_N_2"/>
    <property type="match status" value="1"/>
</dbReference>
<comment type="similarity">
    <text evidence="1">Belongs to the peptidase M24B family.</text>
</comment>
<dbReference type="InterPro" id="IPR033740">
    <property type="entry name" value="Pept_M24B"/>
</dbReference>
<dbReference type="Proteomes" id="UP001143349">
    <property type="component" value="Unassembled WGS sequence"/>
</dbReference>
<dbReference type="GO" id="GO:0070006">
    <property type="term" value="F:metalloaminopeptidase activity"/>
    <property type="evidence" value="ECO:0007669"/>
    <property type="project" value="InterPro"/>
</dbReference>
<accession>A0AAD3RVJ4</accession>
<dbReference type="AlphaFoldDB" id="A0AAD3RVJ4"/>
<dbReference type="InterPro" id="IPR032416">
    <property type="entry name" value="Peptidase_M24_C"/>
</dbReference>
<dbReference type="Pfam" id="PF16188">
    <property type="entry name" value="Peptidase_M24_C"/>
    <property type="match status" value="1"/>
</dbReference>
<evidence type="ECO:0000259" key="6">
    <source>
        <dbReference type="Pfam" id="PF16188"/>
    </source>
</evidence>
<comment type="caution">
    <text evidence="7">The sequence shown here is derived from an EMBL/GenBank/DDBJ whole genome shotgun (WGS) entry which is preliminary data.</text>
</comment>
<feature type="domain" description="Peptidase M24" evidence="4">
    <location>
        <begin position="318"/>
        <end position="532"/>
    </location>
</feature>
<reference evidence="7" key="2">
    <citation type="submission" date="2023-01" db="EMBL/GenBank/DDBJ databases">
        <authorList>
            <person name="Sun Q."/>
            <person name="Evtushenko L."/>
        </authorList>
    </citation>
    <scope>NUCLEOTIDE SEQUENCE</scope>
    <source>
        <strain evidence="7">VKM B-2222</strain>
    </source>
</reference>
<reference evidence="7" key="1">
    <citation type="journal article" date="2014" name="Int. J. Syst. Evol. Microbiol.">
        <title>Complete genome sequence of Corynebacterium casei LMG S-19264T (=DSM 44701T), isolated from a smear-ripened cheese.</title>
        <authorList>
            <consortium name="US DOE Joint Genome Institute (JGI-PGF)"/>
            <person name="Walter F."/>
            <person name="Albersmeier A."/>
            <person name="Kalinowski J."/>
            <person name="Ruckert C."/>
        </authorList>
    </citation>
    <scope>NUCLEOTIDE SEQUENCE</scope>
    <source>
        <strain evidence="7">VKM B-2222</strain>
    </source>
</reference>
<dbReference type="GO" id="GO:0005737">
    <property type="term" value="C:cytoplasm"/>
    <property type="evidence" value="ECO:0007669"/>
    <property type="project" value="UniProtKB-ARBA"/>
</dbReference>
<evidence type="ECO:0000259" key="4">
    <source>
        <dbReference type="Pfam" id="PF00557"/>
    </source>
</evidence>
<dbReference type="EMBL" id="BSFH01000095">
    <property type="protein sequence ID" value="GLK65806.1"/>
    <property type="molecule type" value="Genomic_DNA"/>
</dbReference>
<keyword evidence="8" id="KW-1185">Reference proteome</keyword>
<keyword evidence="3" id="KW-0378">Hydrolase</keyword>
<dbReference type="SUPFAM" id="SSF53092">
    <property type="entry name" value="Creatinase/prolidase N-terminal domain"/>
    <property type="match status" value="1"/>
</dbReference>
<evidence type="ECO:0000256" key="2">
    <source>
        <dbReference type="ARBA" id="ARBA00022723"/>
    </source>
</evidence>
<dbReference type="RefSeq" id="WP_271180230.1">
    <property type="nucleotide sequence ID" value="NZ_BSFH01000095.1"/>
</dbReference>
<proteinExistence type="inferred from homology"/>
<keyword evidence="7" id="KW-0031">Aminopeptidase</keyword>
<protein>
    <submittedName>
        <fullName evidence="7">Xaa-Pro aminopeptidase</fullName>
    </submittedName>
</protein>
<dbReference type="CDD" id="cd01085">
    <property type="entry name" value="APP"/>
    <property type="match status" value="1"/>
</dbReference>
<feature type="domain" description="Peptidase M24 C-terminal" evidence="6">
    <location>
        <begin position="542"/>
        <end position="601"/>
    </location>
</feature>
<dbReference type="SUPFAM" id="SSF55920">
    <property type="entry name" value="Creatinase/aminopeptidase"/>
    <property type="match status" value="1"/>
</dbReference>
<evidence type="ECO:0000313" key="8">
    <source>
        <dbReference type="Proteomes" id="UP001143349"/>
    </source>
</evidence>
<dbReference type="InterPro" id="IPR029149">
    <property type="entry name" value="Creatin/AminoP/Spt16_N"/>
</dbReference>
<sequence>MFQTYDSYSNPAAHPPRLAALRRELAARDLDGFLVPRADAHQGEYVAARDARLAWLTGFTGSAGFCIVTPDRAGVFIDGRYRVQVKAEVDPAHFTPVPWPETRSSDWLHQALPEGGRIGYDPWLHTRREIREMEKGLVGTGIALIALETNPVDAIWTDQPEPPVGVVRLWPDAVAGETAAEKRARIADALRKAGQQAAVLTLPDSVSWLLNIRGADVPKNPVVQCFAIIEENGHVAVFTDPAKFGPEVRAALGNEVSVLPLVALTPALTNLAGPVRVDPASAPDRVFALIESMKTPIVEAPDPVILPKACKNPAEVAGMRAAHLQDGAAITELLCWLDSRAPLLGAEPLTEIDVAQKLEALRTARGILDISFDTISATGPHAAIPHYHVSQDSNLRIEPGHVLLVDSGGQYENGTTDITRTLPMGPVDPAVRRPYTRVLQGMIAVSQVQFPKGVAGCHIDALARAPLWSEGMDYDHGTGHGVGAGLSVHEGPVRISRISDIPLQPGMILSNEPGYYREGAFGIRIENLIVIENRQSPDGRGMLGFETLTFAPIDRRLIEPGLLSPAEVAWLDAYHAEVWDKISPLVEGGVRDWLFLATRPLGGSV</sequence>
<dbReference type="Pfam" id="PF01321">
    <property type="entry name" value="Creatinase_N"/>
    <property type="match status" value="1"/>
</dbReference>
<dbReference type="Pfam" id="PF00557">
    <property type="entry name" value="Peptidase_M24"/>
    <property type="match status" value="1"/>
</dbReference>
<dbReference type="GO" id="GO:0046872">
    <property type="term" value="F:metal ion binding"/>
    <property type="evidence" value="ECO:0007669"/>
    <property type="project" value="UniProtKB-KW"/>
</dbReference>
<dbReference type="Gene3D" id="3.40.350.10">
    <property type="entry name" value="Creatinase/prolidase N-terminal domain"/>
    <property type="match status" value="2"/>
</dbReference>
<evidence type="ECO:0000259" key="5">
    <source>
        <dbReference type="Pfam" id="PF01321"/>
    </source>
</evidence>
<dbReference type="PANTHER" id="PTHR43763">
    <property type="entry name" value="XAA-PRO AMINOPEPTIDASE 1"/>
    <property type="match status" value="1"/>
</dbReference>
<dbReference type="FunFam" id="3.90.230.10:FF:000009">
    <property type="entry name" value="xaa-Pro aminopeptidase 2"/>
    <property type="match status" value="1"/>
</dbReference>
<name>A0AAD3RVJ4_9RHOB</name>
<feature type="domain" description="Creatinase N-terminal" evidence="5">
    <location>
        <begin position="17"/>
        <end position="137"/>
    </location>
</feature>
<evidence type="ECO:0000313" key="7">
    <source>
        <dbReference type="EMBL" id="GLK65806.1"/>
    </source>
</evidence>